<gene>
    <name evidence="5" type="ORF">METZ01_LOCUS413647</name>
</gene>
<keyword evidence="3" id="KW-0808">Transferase</keyword>
<evidence type="ECO:0000256" key="3">
    <source>
        <dbReference type="ARBA" id="ARBA00022679"/>
    </source>
</evidence>
<dbReference type="Gene3D" id="3.40.640.10">
    <property type="entry name" value="Type I PLP-dependent aspartate aminotransferase-like (Major domain)"/>
    <property type="match status" value="1"/>
</dbReference>
<dbReference type="AlphaFoldDB" id="A0A382WPT7"/>
<dbReference type="PANTHER" id="PTHR13693:SF102">
    <property type="entry name" value="2-AMINO-3-KETOBUTYRATE COENZYME A LIGASE, MITOCHONDRIAL"/>
    <property type="match status" value="1"/>
</dbReference>
<accession>A0A382WPT7</accession>
<evidence type="ECO:0000313" key="5">
    <source>
        <dbReference type="EMBL" id="SVD60793.1"/>
    </source>
</evidence>
<name>A0A382WPT7_9ZZZZ</name>
<feature type="non-terminal residue" evidence="5">
    <location>
        <position position="144"/>
    </location>
</feature>
<evidence type="ECO:0000256" key="1">
    <source>
        <dbReference type="ARBA" id="ARBA00001933"/>
    </source>
</evidence>
<comment type="similarity">
    <text evidence="2">Belongs to the class-II pyridoxal-phosphate-dependent aminotransferase family.</text>
</comment>
<dbReference type="SUPFAM" id="SSF53383">
    <property type="entry name" value="PLP-dependent transferases"/>
    <property type="match status" value="1"/>
</dbReference>
<sequence>MNNSATHYKQTLRNIDEEGLYKRERTITTPQGVAIRTKEGGEVLNFCANNYLGLSNHPDIKAAAKKALEEHGFGLSSVRFICGTQDLHLKLENRISTFFGTNDTILYTSCFDANGGLFETLLGSEDAIISDALNHASIIDGIRL</sequence>
<dbReference type="InterPro" id="IPR015421">
    <property type="entry name" value="PyrdxlP-dep_Trfase_major"/>
</dbReference>
<proteinExistence type="inferred from homology"/>
<dbReference type="PANTHER" id="PTHR13693">
    <property type="entry name" value="CLASS II AMINOTRANSFERASE/8-AMINO-7-OXONONANOATE SYNTHASE"/>
    <property type="match status" value="1"/>
</dbReference>
<evidence type="ECO:0000259" key="4">
    <source>
        <dbReference type="Pfam" id="PF00155"/>
    </source>
</evidence>
<dbReference type="InterPro" id="IPR050087">
    <property type="entry name" value="AON_synthase_class-II"/>
</dbReference>
<evidence type="ECO:0000256" key="2">
    <source>
        <dbReference type="ARBA" id="ARBA00008392"/>
    </source>
</evidence>
<reference evidence="5" key="1">
    <citation type="submission" date="2018-05" db="EMBL/GenBank/DDBJ databases">
        <authorList>
            <person name="Lanie J.A."/>
            <person name="Ng W.-L."/>
            <person name="Kazmierczak K.M."/>
            <person name="Andrzejewski T.M."/>
            <person name="Davidsen T.M."/>
            <person name="Wayne K.J."/>
            <person name="Tettelin H."/>
            <person name="Glass J.I."/>
            <person name="Rusch D."/>
            <person name="Podicherti R."/>
            <person name="Tsui H.-C.T."/>
            <person name="Winkler M.E."/>
        </authorList>
    </citation>
    <scope>NUCLEOTIDE SEQUENCE</scope>
</reference>
<dbReference type="GO" id="GO:0005829">
    <property type="term" value="C:cytosol"/>
    <property type="evidence" value="ECO:0007669"/>
    <property type="project" value="TreeGrafter"/>
</dbReference>
<organism evidence="5">
    <name type="scientific">marine metagenome</name>
    <dbReference type="NCBI Taxonomy" id="408172"/>
    <lineage>
        <taxon>unclassified sequences</taxon>
        <taxon>metagenomes</taxon>
        <taxon>ecological metagenomes</taxon>
    </lineage>
</organism>
<comment type="cofactor">
    <cofactor evidence="1">
        <name>pyridoxal 5'-phosphate</name>
        <dbReference type="ChEBI" id="CHEBI:597326"/>
    </cofactor>
</comment>
<feature type="domain" description="Aminotransferase class I/classII large" evidence="4">
    <location>
        <begin position="42"/>
        <end position="144"/>
    </location>
</feature>
<dbReference type="GO" id="GO:0008890">
    <property type="term" value="F:glycine C-acetyltransferase activity"/>
    <property type="evidence" value="ECO:0007669"/>
    <property type="project" value="TreeGrafter"/>
</dbReference>
<dbReference type="Pfam" id="PF00155">
    <property type="entry name" value="Aminotran_1_2"/>
    <property type="match status" value="1"/>
</dbReference>
<dbReference type="EMBL" id="UINC01161539">
    <property type="protein sequence ID" value="SVD60793.1"/>
    <property type="molecule type" value="Genomic_DNA"/>
</dbReference>
<protein>
    <recommendedName>
        <fullName evidence="4">Aminotransferase class I/classII large domain-containing protein</fullName>
    </recommendedName>
</protein>
<dbReference type="InterPro" id="IPR015424">
    <property type="entry name" value="PyrdxlP-dep_Trfase"/>
</dbReference>
<dbReference type="InterPro" id="IPR004839">
    <property type="entry name" value="Aminotransferase_I/II_large"/>
</dbReference>
<dbReference type="GO" id="GO:0030170">
    <property type="term" value="F:pyridoxal phosphate binding"/>
    <property type="evidence" value="ECO:0007669"/>
    <property type="project" value="InterPro"/>
</dbReference>